<dbReference type="Proteomes" id="UP000324222">
    <property type="component" value="Unassembled WGS sequence"/>
</dbReference>
<keyword evidence="3" id="KW-1185">Reference proteome</keyword>
<sequence>MSLNFWEEEKHSKRVFKRARRERIGRNYYQKGPGQHTGVGPGSGGSD</sequence>
<feature type="compositionally biased region" description="Gly residues" evidence="1">
    <location>
        <begin position="35"/>
        <end position="47"/>
    </location>
</feature>
<feature type="region of interest" description="Disordered" evidence="1">
    <location>
        <begin position="22"/>
        <end position="47"/>
    </location>
</feature>
<organism evidence="2 3">
    <name type="scientific">Portunus trituberculatus</name>
    <name type="common">Swimming crab</name>
    <name type="synonym">Neptunus trituberculatus</name>
    <dbReference type="NCBI Taxonomy" id="210409"/>
    <lineage>
        <taxon>Eukaryota</taxon>
        <taxon>Metazoa</taxon>
        <taxon>Ecdysozoa</taxon>
        <taxon>Arthropoda</taxon>
        <taxon>Crustacea</taxon>
        <taxon>Multicrustacea</taxon>
        <taxon>Malacostraca</taxon>
        <taxon>Eumalacostraca</taxon>
        <taxon>Eucarida</taxon>
        <taxon>Decapoda</taxon>
        <taxon>Pleocyemata</taxon>
        <taxon>Brachyura</taxon>
        <taxon>Eubrachyura</taxon>
        <taxon>Portunoidea</taxon>
        <taxon>Portunidae</taxon>
        <taxon>Portuninae</taxon>
        <taxon>Portunus</taxon>
    </lineage>
</organism>
<proteinExistence type="predicted"/>
<protein>
    <submittedName>
        <fullName evidence="2">Uncharacterized protein</fullName>
    </submittedName>
</protein>
<name>A0A5B7HEX2_PORTR</name>
<evidence type="ECO:0000256" key="1">
    <source>
        <dbReference type="SAM" id="MobiDB-lite"/>
    </source>
</evidence>
<comment type="caution">
    <text evidence="2">The sequence shown here is derived from an EMBL/GenBank/DDBJ whole genome shotgun (WGS) entry which is preliminary data.</text>
</comment>
<evidence type="ECO:0000313" key="2">
    <source>
        <dbReference type="EMBL" id="MPC68546.1"/>
    </source>
</evidence>
<evidence type="ECO:0000313" key="3">
    <source>
        <dbReference type="Proteomes" id="UP000324222"/>
    </source>
</evidence>
<reference evidence="2 3" key="1">
    <citation type="submission" date="2019-05" db="EMBL/GenBank/DDBJ databases">
        <title>Another draft genome of Portunus trituberculatus and its Hox gene families provides insights of decapod evolution.</title>
        <authorList>
            <person name="Jeong J.-H."/>
            <person name="Song I."/>
            <person name="Kim S."/>
            <person name="Choi T."/>
            <person name="Kim D."/>
            <person name="Ryu S."/>
            <person name="Kim W."/>
        </authorList>
    </citation>
    <scope>NUCLEOTIDE SEQUENCE [LARGE SCALE GENOMIC DNA]</scope>
    <source>
        <tissue evidence="2">Muscle</tissue>
    </source>
</reference>
<accession>A0A5B7HEX2</accession>
<gene>
    <name evidence="2" type="ORF">E2C01_062748</name>
</gene>
<dbReference type="AlphaFoldDB" id="A0A5B7HEX2"/>
<dbReference type="EMBL" id="VSRR010028005">
    <property type="protein sequence ID" value="MPC68546.1"/>
    <property type="molecule type" value="Genomic_DNA"/>
</dbReference>